<dbReference type="Proteomes" id="UP000429607">
    <property type="component" value="Unassembled WGS sequence"/>
</dbReference>
<organism evidence="3 5">
    <name type="scientific">Phytophthora rubi</name>
    <dbReference type="NCBI Taxonomy" id="129364"/>
    <lineage>
        <taxon>Eukaryota</taxon>
        <taxon>Sar</taxon>
        <taxon>Stramenopiles</taxon>
        <taxon>Oomycota</taxon>
        <taxon>Peronosporomycetes</taxon>
        <taxon>Peronosporales</taxon>
        <taxon>Peronosporaceae</taxon>
        <taxon>Phytophthora</taxon>
    </lineage>
</organism>
<sequence>MGLWYPRLELLNSSSEALTVPTFSESVRFFDANDKLTEYAKSDDYGKGVENPRVYAAIVFDSAPLGSDIGSFASIEYSLRLNSTVGESVVCQERAARCWTRTRARQCAEQFGALYHPLQSGLDR</sequence>
<dbReference type="EMBL" id="QXFU01004722">
    <property type="protein sequence ID" value="KAE8967367.1"/>
    <property type="molecule type" value="Genomic_DNA"/>
</dbReference>
<dbReference type="Proteomes" id="UP000434957">
    <property type="component" value="Unassembled WGS sequence"/>
</dbReference>
<reference evidence="3 5" key="1">
    <citation type="submission" date="2018-08" db="EMBL/GenBank/DDBJ databases">
        <title>Genomic investigation of the strawberry pathogen Phytophthora fragariae indicates pathogenicity is determined by transcriptional variation in three key races.</title>
        <authorList>
            <person name="Adams T.M."/>
            <person name="Armitage A.D."/>
            <person name="Sobczyk M.K."/>
            <person name="Bates H.J."/>
            <person name="Dunwell J.M."/>
            <person name="Nellist C.F."/>
            <person name="Harrison R.J."/>
        </authorList>
    </citation>
    <scope>NUCLEOTIDE SEQUENCE [LARGE SCALE GENOMIC DNA]</scope>
    <source>
        <strain evidence="2 4">SCRP249</strain>
        <strain evidence="1 6">SCRP324</strain>
        <strain evidence="3 5">SCRP333</strain>
    </source>
</reference>
<comment type="caution">
    <text evidence="3">The sequence shown here is derived from an EMBL/GenBank/DDBJ whole genome shotgun (WGS) entry which is preliminary data.</text>
</comment>
<dbReference type="EMBL" id="QXFV01004817">
    <property type="protein sequence ID" value="KAE8967662.1"/>
    <property type="molecule type" value="Genomic_DNA"/>
</dbReference>
<evidence type="ECO:0000313" key="1">
    <source>
        <dbReference type="EMBL" id="KAE8967367.1"/>
    </source>
</evidence>
<accession>A0A6A4BNL3</accession>
<dbReference type="OrthoDB" id="163081at2759"/>
<proteinExistence type="predicted"/>
<dbReference type="EMBL" id="QXFT01004772">
    <property type="protein sequence ID" value="KAE9275938.1"/>
    <property type="molecule type" value="Genomic_DNA"/>
</dbReference>
<evidence type="ECO:0000313" key="2">
    <source>
        <dbReference type="EMBL" id="KAE8967662.1"/>
    </source>
</evidence>
<protein>
    <submittedName>
        <fullName evidence="3">Uncharacterized protein</fullName>
    </submittedName>
</protein>
<gene>
    <name evidence="2" type="ORF">PR001_g28037</name>
    <name evidence="1" type="ORF">PR002_g28086</name>
    <name evidence="3" type="ORF">PR003_g29198</name>
</gene>
<dbReference type="Proteomes" id="UP000435112">
    <property type="component" value="Unassembled WGS sequence"/>
</dbReference>
<evidence type="ECO:0000313" key="3">
    <source>
        <dbReference type="EMBL" id="KAE9275938.1"/>
    </source>
</evidence>
<keyword evidence="5" id="KW-1185">Reference proteome</keyword>
<name>A0A6A4BNL3_9STRA</name>
<dbReference type="AlphaFoldDB" id="A0A6A4BNL3"/>
<evidence type="ECO:0000313" key="5">
    <source>
        <dbReference type="Proteomes" id="UP000434957"/>
    </source>
</evidence>
<evidence type="ECO:0000313" key="4">
    <source>
        <dbReference type="Proteomes" id="UP000429607"/>
    </source>
</evidence>
<evidence type="ECO:0000313" key="6">
    <source>
        <dbReference type="Proteomes" id="UP000435112"/>
    </source>
</evidence>